<keyword evidence="4" id="KW-0804">Transcription</keyword>
<dbReference type="FunFam" id="1.10.10.10:FF:000001">
    <property type="entry name" value="LysR family transcriptional regulator"/>
    <property type="match status" value="1"/>
</dbReference>
<reference evidence="6 7" key="1">
    <citation type="submission" date="2016-10" db="EMBL/GenBank/DDBJ databases">
        <authorList>
            <person name="de Groot N.N."/>
        </authorList>
    </citation>
    <scope>NUCLEOTIDE SEQUENCE [LARGE SCALE GENOMIC DNA]</scope>
    <source>
        <strain evidence="6 7">LMG 18387</strain>
    </source>
</reference>
<sequence length="301" mass="33401">MDLATLNAFIAIAELGSFSEAAIRLHLTQPAVSKRIASLEQQLRVRLFDRLGREVSLTEAGRALLPRAYQILNVLEDTRRALTNLNGEITGRLTLATSHHIGLHRLPPLLRAFTRAHPQVALDIQFLDSEVAYDEVFHGRAELAVITLAPDTREPVRSVAVWDDPLDFVTAPEHPLAQSDNVTLADVALHPAVFPGGNTFTHHIVQRLFEAEDLTPNIAMSTNYLETIKMMVSIGLAWSVLPRTMLDHQVARLPLPGIQLSRQLGYIVHTERTLSNAARAFMQLLDSQRDSLAFAPGQRLT</sequence>
<name>A0A1G7Y6B3_9GAMM</name>
<dbReference type="InterPro" id="IPR036390">
    <property type="entry name" value="WH_DNA-bd_sf"/>
</dbReference>
<evidence type="ECO:0000256" key="3">
    <source>
        <dbReference type="ARBA" id="ARBA00023125"/>
    </source>
</evidence>
<evidence type="ECO:0000256" key="2">
    <source>
        <dbReference type="ARBA" id="ARBA00023015"/>
    </source>
</evidence>
<dbReference type="PRINTS" id="PR00039">
    <property type="entry name" value="HTHLYSR"/>
</dbReference>
<dbReference type="Pfam" id="PF00126">
    <property type="entry name" value="HTH_1"/>
    <property type="match status" value="1"/>
</dbReference>
<dbReference type="Pfam" id="PF03466">
    <property type="entry name" value="LysR_substrate"/>
    <property type="match status" value="1"/>
</dbReference>
<organism evidence="6 7">
    <name type="scientific">Phytopseudomonas flavescens</name>
    <dbReference type="NCBI Taxonomy" id="29435"/>
    <lineage>
        <taxon>Bacteria</taxon>
        <taxon>Pseudomonadati</taxon>
        <taxon>Pseudomonadota</taxon>
        <taxon>Gammaproteobacteria</taxon>
        <taxon>Pseudomonadales</taxon>
        <taxon>Pseudomonadaceae</taxon>
        <taxon>Phytopseudomonas</taxon>
    </lineage>
</organism>
<gene>
    <name evidence="6" type="ORF">SAMN05216588_101412</name>
</gene>
<keyword evidence="3 6" id="KW-0238">DNA-binding</keyword>
<evidence type="ECO:0000313" key="7">
    <source>
        <dbReference type="Proteomes" id="UP000198606"/>
    </source>
</evidence>
<dbReference type="InterPro" id="IPR005119">
    <property type="entry name" value="LysR_subst-bd"/>
</dbReference>
<evidence type="ECO:0000256" key="4">
    <source>
        <dbReference type="ARBA" id="ARBA00023163"/>
    </source>
</evidence>
<comment type="similarity">
    <text evidence="1">Belongs to the LysR transcriptional regulatory family.</text>
</comment>
<dbReference type="InterPro" id="IPR036388">
    <property type="entry name" value="WH-like_DNA-bd_sf"/>
</dbReference>
<dbReference type="InterPro" id="IPR000847">
    <property type="entry name" value="LysR_HTH_N"/>
</dbReference>
<feature type="domain" description="HTH lysR-type" evidence="5">
    <location>
        <begin position="1"/>
        <end position="58"/>
    </location>
</feature>
<dbReference type="CDD" id="cd05466">
    <property type="entry name" value="PBP2_LTTR_substrate"/>
    <property type="match status" value="1"/>
</dbReference>
<dbReference type="PANTHER" id="PTHR30126">
    <property type="entry name" value="HTH-TYPE TRANSCRIPTIONAL REGULATOR"/>
    <property type="match status" value="1"/>
</dbReference>
<dbReference type="AlphaFoldDB" id="A0A1G7Y6B3"/>
<keyword evidence="2" id="KW-0805">Transcription regulation</keyword>
<dbReference type="GO" id="GO:0003700">
    <property type="term" value="F:DNA-binding transcription factor activity"/>
    <property type="evidence" value="ECO:0007669"/>
    <property type="project" value="InterPro"/>
</dbReference>
<dbReference type="GO" id="GO:0000976">
    <property type="term" value="F:transcription cis-regulatory region binding"/>
    <property type="evidence" value="ECO:0007669"/>
    <property type="project" value="TreeGrafter"/>
</dbReference>
<dbReference type="SUPFAM" id="SSF46785">
    <property type="entry name" value="Winged helix' DNA-binding domain"/>
    <property type="match status" value="1"/>
</dbReference>
<evidence type="ECO:0000259" key="5">
    <source>
        <dbReference type="PROSITE" id="PS50931"/>
    </source>
</evidence>
<evidence type="ECO:0000313" key="6">
    <source>
        <dbReference type="EMBL" id="SDG91796.1"/>
    </source>
</evidence>
<dbReference type="Proteomes" id="UP000198606">
    <property type="component" value="Unassembled WGS sequence"/>
</dbReference>
<dbReference type="PANTHER" id="PTHR30126:SF81">
    <property type="entry name" value="HTH-TYPE TRANSCRIPTIONAL REGULATOR ILVY"/>
    <property type="match status" value="1"/>
</dbReference>
<dbReference type="EMBL" id="FNDG01000001">
    <property type="protein sequence ID" value="SDG91796.1"/>
    <property type="molecule type" value="Genomic_DNA"/>
</dbReference>
<protein>
    <submittedName>
        <fullName evidence="6">DNA-binding transcriptional regulator, LysR family</fullName>
    </submittedName>
</protein>
<evidence type="ECO:0000256" key="1">
    <source>
        <dbReference type="ARBA" id="ARBA00009437"/>
    </source>
</evidence>
<dbReference type="RefSeq" id="WP_084305760.1">
    <property type="nucleotide sequence ID" value="NZ_FNDG01000001.1"/>
</dbReference>
<dbReference type="PROSITE" id="PS50931">
    <property type="entry name" value="HTH_LYSR"/>
    <property type="match status" value="1"/>
</dbReference>
<accession>A0A1G7Y6B3</accession>
<dbReference type="STRING" id="29435.SAMN05216588_101412"/>
<dbReference type="Gene3D" id="3.40.190.290">
    <property type="match status" value="1"/>
</dbReference>
<dbReference type="SUPFAM" id="SSF53850">
    <property type="entry name" value="Periplasmic binding protein-like II"/>
    <property type="match status" value="1"/>
</dbReference>
<dbReference type="Gene3D" id="1.10.10.10">
    <property type="entry name" value="Winged helix-like DNA-binding domain superfamily/Winged helix DNA-binding domain"/>
    <property type="match status" value="1"/>
</dbReference>
<proteinExistence type="inferred from homology"/>